<dbReference type="AlphaFoldDB" id="A0AA40DSV6"/>
<evidence type="ECO:0000313" key="3">
    <source>
        <dbReference type="Proteomes" id="UP001172102"/>
    </source>
</evidence>
<reference evidence="2" key="1">
    <citation type="submission" date="2023-06" db="EMBL/GenBank/DDBJ databases">
        <title>Genome-scale phylogeny and comparative genomics of the fungal order Sordariales.</title>
        <authorList>
            <consortium name="Lawrence Berkeley National Laboratory"/>
            <person name="Hensen N."/>
            <person name="Bonometti L."/>
            <person name="Westerberg I."/>
            <person name="Brannstrom I.O."/>
            <person name="Guillou S."/>
            <person name="Cros-Aarteil S."/>
            <person name="Calhoun S."/>
            <person name="Haridas S."/>
            <person name="Kuo A."/>
            <person name="Mondo S."/>
            <person name="Pangilinan J."/>
            <person name="Riley R."/>
            <person name="Labutti K."/>
            <person name="Andreopoulos B."/>
            <person name="Lipzen A."/>
            <person name="Chen C."/>
            <person name="Yanf M."/>
            <person name="Daum C."/>
            <person name="Ng V."/>
            <person name="Clum A."/>
            <person name="Steindorff A."/>
            <person name="Ohm R."/>
            <person name="Martin F."/>
            <person name="Silar P."/>
            <person name="Natvig D."/>
            <person name="Lalanne C."/>
            <person name="Gautier V."/>
            <person name="Ament-Velasquez S.L."/>
            <person name="Kruys A."/>
            <person name="Hutchinson M.I."/>
            <person name="Powell A.J."/>
            <person name="Barry K."/>
            <person name="Miller A.N."/>
            <person name="Grigoriev I.V."/>
            <person name="Debuchy R."/>
            <person name="Gladieux P."/>
            <person name="Thoren M.H."/>
            <person name="Johannesson H."/>
        </authorList>
    </citation>
    <scope>NUCLEOTIDE SEQUENCE</scope>
    <source>
        <strain evidence="2">SMH4607-1</strain>
    </source>
</reference>
<evidence type="ECO:0000256" key="1">
    <source>
        <dbReference type="SAM" id="Phobius"/>
    </source>
</evidence>
<dbReference type="Gene3D" id="3.40.50.1820">
    <property type="entry name" value="alpha/beta hydrolase"/>
    <property type="match status" value="1"/>
</dbReference>
<dbReference type="Proteomes" id="UP001172102">
    <property type="component" value="Unassembled WGS sequence"/>
</dbReference>
<dbReference type="InterPro" id="IPR053137">
    <property type="entry name" value="NLR-like"/>
</dbReference>
<proteinExistence type="predicted"/>
<name>A0AA40DSV6_9PEZI</name>
<sequence>MDLPATGQVPLLALVALFTIAAYWWLLARRPRSISEPTQHDQQPPKDGRTFRLRGLPLQWSAGDVQSLLEEHHRSAAPIVNSLAPEIDGKFSTSTVTFMSAAFLPSSTRRISLPKPPGDQRTRDASLDDDFYGITTLFAPPLEDHKVDVIAISGLGGHAFGSFKERGGNHMWLRDALPDDLTREKTDRPMARVMIYGYESTVAQSRSIQNLEDLATSFHNSLLALANAPIIRPIILIAHSLGGLIIKQTLIALSKSKNEVDLRLVQAVYGIVFFGVPHDGMDTSSLFAMVGDGPNRPFIDSLSRINSQILSIQQREFHTALGSEGDSEIVCFYETVESPTAAQNTDRKWAMTGPTVTLVTKSSATHCRPWENGPEHVCAVARTHSDMVKFGPQDHEYDKARERLRGLAQRALGVWRRIQSSNAKFLVPYNYNLDFVGRSEILKDLKQQLSHNRRQGVITPRPRVALHGLGGVGKTQIALAYVYWLQETCPDVSVFWVHASSAERFRQSYTSIAQECQVPSYDDPKMNILLLVKMWLERKDRGRWLMVIDNADDTQVFFSQPSESISTGLSSPGRNLGHYLPECTHGTILITTRNKQTGLRLTQGKGPIDIGKMDENESSQLLRTTLNGVNATAAELSTFSSRLEYLPLALVQATAFIQENTISVSDYLQLLNKSDQNLVDLLSGEFETIGRDSETPRALAETWILSFEQIQRQNTLAGEILSLMSLFDRQAIPSKFLYNQQHQGGELAAEIQFTTALGVLKAFSFVTEDKDHNLDMHRLVQLVTRKWLVKKGTMPLFTGQALLALSQAYPFGSFENRAVCGAYLPHAYAVLDSKDTGSKDERVARASLLHCVAGFFSFQGQWKDAEKFQLKAVKWRKVVLGDEHPDTLTSMNNLASTYWNQGRWKEAETLKVQVIEMYKKVLGDEHPSTLTSIANLASTYRNQGRWKEAETLEVQVMEMCKKVLGDEHPDTLTNINNLASTYWNQGRWKEAETLEVQVMEIRKKVLGDEHPDTLTSINNLASTYWNQGRWKEAETLEVQVMEIRKKVLGDEHPKTLTSINNLALTWKSQGNFKDALTLLQNCLHLRQRILGTDHPNTVFTRTTLTRWTKEATQTP</sequence>
<dbReference type="SUPFAM" id="SSF52540">
    <property type="entry name" value="P-loop containing nucleoside triphosphate hydrolases"/>
    <property type="match status" value="1"/>
</dbReference>
<dbReference type="Pfam" id="PF13424">
    <property type="entry name" value="TPR_12"/>
    <property type="match status" value="2"/>
</dbReference>
<dbReference type="InterPro" id="IPR029058">
    <property type="entry name" value="AB_hydrolase_fold"/>
</dbReference>
<accession>A0AA40DSV6</accession>
<dbReference type="PANTHER" id="PTHR46082">
    <property type="entry name" value="ATP/GTP-BINDING PROTEIN-RELATED"/>
    <property type="match status" value="1"/>
</dbReference>
<dbReference type="InterPro" id="IPR011990">
    <property type="entry name" value="TPR-like_helical_dom_sf"/>
</dbReference>
<keyword evidence="1" id="KW-0472">Membrane</keyword>
<dbReference type="PRINTS" id="PR00381">
    <property type="entry name" value="KINESINLIGHT"/>
</dbReference>
<dbReference type="EMBL" id="JAUKUA010000005">
    <property type="protein sequence ID" value="KAK0712087.1"/>
    <property type="molecule type" value="Genomic_DNA"/>
</dbReference>
<dbReference type="SMART" id="SM00028">
    <property type="entry name" value="TPR"/>
    <property type="match status" value="4"/>
</dbReference>
<gene>
    <name evidence="2" type="ORF">B0H67DRAFT_306106</name>
</gene>
<evidence type="ECO:0008006" key="4">
    <source>
        <dbReference type="Google" id="ProtNLM"/>
    </source>
</evidence>
<keyword evidence="1" id="KW-1133">Transmembrane helix</keyword>
<dbReference type="Gene3D" id="3.40.50.300">
    <property type="entry name" value="P-loop containing nucleotide triphosphate hydrolases"/>
    <property type="match status" value="1"/>
</dbReference>
<feature type="transmembrane region" description="Helical" evidence="1">
    <location>
        <begin position="9"/>
        <end position="27"/>
    </location>
</feature>
<dbReference type="Pfam" id="PF13374">
    <property type="entry name" value="TPR_10"/>
    <property type="match status" value="2"/>
</dbReference>
<dbReference type="InterPro" id="IPR019734">
    <property type="entry name" value="TPR_rpt"/>
</dbReference>
<organism evidence="2 3">
    <name type="scientific">Lasiosphaeris hirsuta</name>
    <dbReference type="NCBI Taxonomy" id="260670"/>
    <lineage>
        <taxon>Eukaryota</taxon>
        <taxon>Fungi</taxon>
        <taxon>Dikarya</taxon>
        <taxon>Ascomycota</taxon>
        <taxon>Pezizomycotina</taxon>
        <taxon>Sordariomycetes</taxon>
        <taxon>Sordariomycetidae</taxon>
        <taxon>Sordariales</taxon>
        <taxon>Lasiosphaeriaceae</taxon>
        <taxon>Lasiosphaeris</taxon>
    </lineage>
</organism>
<dbReference type="PANTHER" id="PTHR46082:SF6">
    <property type="entry name" value="AAA+ ATPASE DOMAIN-CONTAINING PROTEIN-RELATED"/>
    <property type="match status" value="1"/>
</dbReference>
<evidence type="ECO:0000313" key="2">
    <source>
        <dbReference type="EMBL" id="KAK0712087.1"/>
    </source>
</evidence>
<dbReference type="Gene3D" id="1.25.40.10">
    <property type="entry name" value="Tetratricopeptide repeat domain"/>
    <property type="match status" value="2"/>
</dbReference>
<dbReference type="SUPFAM" id="SSF53474">
    <property type="entry name" value="alpha/beta-Hydrolases"/>
    <property type="match status" value="1"/>
</dbReference>
<dbReference type="NCBIfam" id="NF040586">
    <property type="entry name" value="FxSxx_TPR"/>
    <property type="match status" value="1"/>
</dbReference>
<comment type="caution">
    <text evidence="2">The sequence shown here is derived from an EMBL/GenBank/DDBJ whole genome shotgun (WGS) entry which is preliminary data.</text>
</comment>
<dbReference type="InterPro" id="IPR027417">
    <property type="entry name" value="P-loop_NTPase"/>
</dbReference>
<keyword evidence="1" id="KW-0812">Transmembrane</keyword>
<protein>
    <recommendedName>
        <fullName evidence="4">Kinesin light chain</fullName>
    </recommendedName>
</protein>
<keyword evidence="3" id="KW-1185">Reference proteome</keyword>
<dbReference type="SUPFAM" id="SSF48452">
    <property type="entry name" value="TPR-like"/>
    <property type="match status" value="2"/>
</dbReference>